<keyword evidence="2" id="KW-1185">Reference proteome</keyword>
<dbReference type="Proteomes" id="UP000219271">
    <property type="component" value="Unassembled WGS sequence"/>
</dbReference>
<evidence type="ECO:0000313" key="2">
    <source>
        <dbReference type="Proteomes" id="UP000219271"/>
    </source>
</evidence>
<dbReference type="AlphaFoldDB" id="A0A286BXS8"/>
<proteinExistence type="predicted"/>
<evidence type="ECO:0000313" key="1">
    <source>
        <dbReference type="EMBL" id="SOD38898.1"/>
    </source>
</evidence>
<sequence length="50" mass="5734">MVTDSITAQNPMRYINVSIEKTRCNMHVLFHVKTKKIAFNPDGSRLARVT</sequence>
<dbReference type="EMBL" id="OCMY01000001">
    <property type="protein sequence ID" value="SOD38898.1"/>
    <property type="molecule type" value="Genomic_DNA"/>
</dbReference>
<gene>
    <name evidence="1" type="ORF">SAMN06273570_3334</name>
</gene>
<reference evidence="2" key="1">
    <citation type="submission" date="2017-09" db="EMBL/GenBank/DDBJ databases">
        <authorList>
            <person name="Varghese N."/>
            <person name="Submissions S."/>
        </authorList>
    </citation>
    <scope>NUCLEOTIDE SEQUENCE [LARGE SCALE GENOMIC DNA]</scope>
    <source>
        <strain evidence="2">JKS000234</strain>
    </source>
</reference>
<name>A0A286BXS8_9GAMM</name>
<accession>A0A286BXS8</accession>
<organism evidence="1 2">
    <name type="scientific">Candidatus Pantoea floridensis</name>
    <dbReference type="NCBI Taxonomy" id="1938870"/>
    <lineage>
        <taxon>Bacteria</taxon>
        <taxon>Pseudomonadati</taxon>
        <taxon>Pseudomonadota</taxon>
        <taxon>Gammaproteobacteria</taxon>
        <taxon>Enterobacterales</taxon>
        <taxon>Erwiniaceae</taxon>
        <taxon>Pantoea</taxon>
    </lineage>
</organism>
<protein>
    <submittedName>
        <fullName evidence="1">Uncharacterized protein</fullName>
    </submittedName>
</protein>